<accession>A0AAN9A2X8</accession>
<comment type="caution">
    <text evidence="4">The sequence shown here is derived from an EMBL/GenBank/DDBJ whole genome shotgun (WGS) entry which is preliminary data.</text>
</comment>
<sequence>MSNRGKLKDHYRAGQVALWSWLVPSLEKVGARHGANSSHHQLPDYDHPETYSGPTRPPTISGKLLTPPSAMRINNSSVSATFSPITGRPAIDIMNNSGNFSNANNDLLYERKQRHHQPRGKVPYTTALSLTIAIGCSLLILNILVFAAVYYRRDNYMQKQNKATSDNINSVDISGNDFPLHAKSENCIPSSPSHCETLRSSATLQSTLATSCESEEQQDWPPEYTSCCQGSSPSAVENFNTADGLPGNGTETVRTLPGTAPPPRTSLYPSRGDSQSLLSPSALLHTPNNAIPSEVRV</sequence>
<dbReference type="PANTHER" id="PTHR43903">
    <property type="entry name" value="NEUROLIGIN"/>
    <property type="match status" value="1"/>
</dbReference>
<dbReference type="Proteomes" id="UP001381693">
    <property type="component" value="Unassembled WGS sequence"/>
</dbReference>
<proteinExistence type="inferred from homology"/>
<evidence type="ECO:0000256" key="1">
    <source>
        <dbReference type="ARBA" id="ARBA00005964"/>
    </source>
</evidence>
<keyword evidence="5" id="KW-1185">Reference proteome</keyword>
<evidence type="ECO:0008006" key="6">
    <source>
        <dbReference type="Google" id="ProtNLM"/>
    </source>
</evidence>
<protein>
    <recommendedName>
        <fullName evidence="6">Neuroligin</fullName>
    </recommendedName>
</protein>
<dbReference type="InterPro" id="IPR051093">
    <property type="entry name" value="Neuroligin/BSAL"/>
</dbReference>
<dbReference type="EMBL" id="JAXCGZ010015372">
    <property type="protein sequence ID" value="KAK7070420.1"/>
    <property type="molecule type" value="Genomic_DNA"/>
</dbReference>
<evidence type="ECO:0000256" key="3">
    <source>
        <dbReference type="SAM" id="Phobius"/>
    </source>
</evidence>
<feature type="transmembrane region" description="Helical" evidence="3">
    <location>
        <begin position="122"/>
        <end position="151"/>
    </location>
</feature>
<evidence type="ECO:0000313" key="5">
    <source>
        <dbReference type="Proteomes" id="UP001381693"/>
    </source>
</evidence>
<keyword evidence="3" id="KW-0812">Transmembrane</keyword>
<name>A0AAN9A2X8_HALRR</name>
<evidence type="ECO:0000256" key="2">
    <source>
        <dbReference type="SAM" id="MobiDB-lite"/>
    </source>
</evidence>
<dbReference type="AlphaFoldDB" id="A0AAN9A2X8"/>
<reference evidence="4 5" key="1">
    <citation type="submission" date="2023-11" db="EMBL/GenBank/DDBJ databases">
        <title>Halocaridina rubra genome assembly.</title>
        <authorList>
            <person name="Smith C."/>
        </authorList>
    </citation>
    <scope>NUCLEOTIDE SEQUENCE [LARGE SCALE GENOMIC DNA]</scope>
    <source>
        <strain evidence="4">EP-1</strain>
        <tissue evidence="4">Whole</tissue>
    </source>
</reference>
<feature type="region of interest" description="Disordered" evidence="2">
    <location>
        <begin position="238"/>
        <end position="285"/>
    </location>
</feature>
<keyword evidence="3" id="KW-0472">Membrane</keyword>
<evidence type="ECO:0000313" key="4">
    <source>
        <dbReference type="EMBL" id="KAK7070420.1"/>
    </source>
</evidence>
<comment type="similarity">
    <text evidence="1">Belongs to the type-B carboxylesterase/lipase family.</text>
</comment>
<gene>
    <name evidence="4" type="ORF">SK128_018327</name>
</gene>
<organism evidence="4 5">
    <name type="scientific">Halocaridina rubra</name>
    <name type="common">Hawaiian red shrimp</name>
    <dbReference type="NCBI Taxonomy" id="373956"/>
    <lineage>
        <taxon>Eukaryota</taxon>
        <taxon>Metazoa</taxon>
        <taxon>Ecdysozoa</taxon>
        <taxon>Arthropoda</taxon>
        <taxon>Crustacea</taxon>
        <taxon>Multicrustacea</taxon>
        <taxon>Malacostraca</taxon>
        <taxon>Eumalacostraca</taxon>
        <taxon>Eucarida</taxon>
        <taxon>Decapoda</taxon>
        <taxon>Pleocyemata</taxon>
        <taxon>Caridea</taxon>
        <taxon>Atyoidea</taxon>
        <taxon>Atyidae</taxon>
        <taxon>Halocaridina</taxon>
    </lineage>
</organism>
<keyword evidence="3" id="KW-1133">Transmembrane helix</keyword>